<evidence type="ECO:0000256" key="2">
    <source>
        <dbReference type="RuleBase" id="RU003457"/>
    </source>
</evidence>
<keyword evidence="3" id="KW-1133">Transmembrane helix</keyword>
<sequence>MELRVPISTNIAKGRAIPSLLSQLAKTGLEILRGGGRVFKDQERFANSFQQSTVPGLIVAITRHTTLFLFAAATTVILALLLSRTQNFNLGARFLTQPLQRTTASAFKTQTPNLQRQIRIPTHTIMSQNAIPAADGAKLAFAIRPSHERGNADHGWLKSFHTFNFANYHDPRFEKWGNLRVINEDRVDPKEGFGEHAHREFEIFSYIVSGELEQYVLSFLNITFILY</sequence>
<evidence type="ECO:0000313" key="6">
    <source>
        <dbReference type="Proteomes" id="UP000054097"/>
    </source>
</evidence>
<keyword evidence="3" id="KW-0472">Membrane</keyword>
<dbReference type="InterPro" id="IPR012093">
    <property type="entry name" value="Pirin"/>
</dbReference>
<dbReference type="OrthoDB" id="10261807at2759"/>
<dbReference type="STRING" id="933852.A0A0C3B8B3"/>
<evidence type="ECO:0000259" key="4">
    <source>
        <dbReference type="Pfam" id="PF02678"/>
    </source>
</evidence>
<keyword evidence="3" id="KW-0812">Transmembrane</keyword>
<protein>
    <recommendedName>
        <fullName evidence="4">Pirin N-terminal domain-containing protein</fullName>
    </recommendedName>
</protein>
<keyword evidence="6" id="KW-1185">Reference proteome</keyword>
<dbReference type="PANTHER" id="PTHR43212:SF3">
    <property type="entry name" value="QUERCETIN 2,3-DIOXYGENASE"/>
    <property type="match status" value="1"/>
</dbReference>
<comment type="similarity">
    <text evidence="1 2">Belongs to the pirin family.</text>
</comment>
<evidence type="ECO:0000256" key="3">
    <source>
        <dbReference type="SAM" id="Phobius"/>
    </source>
</evidence>
<dbReference type="SUPFAM" id="SSF51182">
    <property type="entry name" value="RmlC-like cupins"/>
    <property type="match status" value="1"/>
</dbReference>
<evidence type="ECO:0000256" key="1">
    <source>
        <dbReference type="ARBA" id="ARBA00008416"/>
    </source>
</evidence>
<dbReference type="AlphaFoldDB" id="A0A0C3B8B3"/>
<reference evidence="6" key="2">
    <citation type="submission" date="2015-01" db="EMBL/GenBank/DDBJ databases">
        <title>Evolutionary Origins and Diversification of the Mycorrhizal Mutualists.</title>
        <authorList>
            <consortium name="DOE Joint Genome Institute"/>
            <consortium name="Mycorrhizal Genomics Consortium"/>
            <person name="Kohler A."/>
            <person name="Kuo A."/>
            <person name="Nagy L.G."/>
            <person name="Floudas D."/>
            <person name="Copeland A."/>
            <person name="Barry K.W."/>
            <person name="Cichocki N."/>
            <person name="Veneault-Fourrey C."/>
            <person name="LaButti K."/>
            <person name="Lindquist E.A."/>
            <person name="Lipzen A."/>
            <person name="Lundell T."/>
            <person name="Morin E."/>
            <person name="Murat C."/>
            <person name="Riley R."/>
            <person name="Ohm R."/>
            <person name="Sun H."/>
            <person name="Tunlid A."/>
            <person name="Henrissat B."/>
            <person name="Grigoriev I.V."/>
            <person name="Hibbett D.S."/>
            <person name="Martin F."/>
        </authorList>
    </citation>
    <scope>NUCLEOTIDE SEQUENCE [LARGE SCALE GENOMIC DNA]</scope>
    <source>
        <strain evidence="6">MAFF 305830</strain>
    </source>
</reference>
<evidence type="ECO:0000313" key="5">
    <source>
        <dbReference type="EMBL" id="KIM33050.1"/>
    </source>
</evidence>
<dbReference type="Gene3D" id="2.60.120.10">
    <property type="entry name" value="Jelly Rolls"/>
    <property type="match status" value="1"/>
</dbReference>
<dbReference type="HOGENOM" id="CLU_1220333_0_0_1"/>
<dbReference type="InterPro" id="IPR003829">
    <property type="entry name" value="Pirin_N_dom"/>
</dbReference>
<gene>
    <name evidence="5" type="ORF">M408DRAFT_191284</name>
</gene>
<dbReference type="EMBL" id="KN824279">
    <property type="protein sequence ID" value="KIM33050.1"/>
    <property type="molecule type" value="Genomic_DNA"/>
</dbReference>
<dbReference type="InterPro" id="IPR014710">
    <property type="entry name" value="RmlC-like_jellyroll"/>
</dbReference>
<proteinExistence type="inferred from homology"/>
<dbReference type="Proteomes" id="UP000054097">
    <property type="component" value="Unassembled WGS sequence"/>
</dbReference>
<dbReference type="Pfam" id="PF02678">
    <property type="entry name" value="Pirin"/>
    <property type="match status" value="1"/>
</dbReference>
<organism evidence="5 6">
    <name type="scientific">Serendipita vermifera MAFF 305830</name>
    <dbReference type="NCBI Taxonomy" id="933852"/>
    <lineage>
        <taxon>Eukaryota</taxon>
        <taxon>Fungi</taxon>
        <taxon>Dikarya</taxon>
        <taxon>Basidiomycota</taxon>
        <taxon>Agaricomycotina</taxon>
        <taxon>Agaricomycetes</taxon>
        <taxon>Sebacinales</taxon>
        <taxon>Serendipitaceae</taxon>
        <taxon>Serendipita</taxon>
    </lineage>
</organism>
<reference evidence="5 6" key="1">
    <citation type="submission" date="2014-04" db="EMBL/GenBank/DDBJ databases">
        <authorList>
            <consortium name="DOE Joint Genome Institute"/>
            <person name="Kuo A."/>
            <person name="Zuccaro A."/>
            <person name="Kohler A."/>
            <person name="Nagy L.G."/>
            <person name="Floudas D."/>
            <person name="Copeland A."/>
            <person name="Barry K.W."/>
            <person name="Cichocki N."/>
            <person name="Veneault-Fourrey C."/>
            <person name="LaButti K."/>
            <person name="Lindquist E.A."/>
            <person name="Lipzen A."/>
            <person name="Lundell T."/>
            <person name="Morin E."/>
            <person name="Murat C."/>
            <person name="Sun H."/>
            <person name="Tunlid A."/>
            <person name="Henrissat B."/>
            <person name="Grigoriev I.V."/>
            <person name="Hibbett D.S."/>
            <person name="Martin F."/>
            <person name="Nordberg H.P."/>
            <person name="Cantor M.N."/>
            <person name="Hua S.X."/>
        </authorList>
    </citation>
    <scope>NUCLEOTIDE SEQUENCE [LARGE SCALE GENOMIC DNA]</scope>
    <source>
        <strain evidence="5 6">MAFF 305830</strain>
    </source>
</reference>
<dbReference type="InterPro" id="IPR011051">
    <property type="entry name" value="RmlC_Cupin_sf"/>
</dbReference>
<name>A0A0C3B8B3_SERVB</name>
<dbReference type="PANTHER" id="PTHR43212">
    <property type="entry name" value="QUERCETIN 2,3-DIOXYGENASE"/>
    <property type="match status" value="1"/>
</dbReference>
<feature type="transmembrane region" description="Helical" evidence="3">
    <location>
        <begin position="65"/>
        <end position="83"/>
    </location>
</feature>
<feature type="domain" description="Pirin N-terminal" evidence="4">
    <location>
        <begin position="147"/>
        <end position="213"/>
    </location>
</feature>
<accession>A0A0C3B8B3</accession>